<feature type="non-terminal residue" evidence="1">
    <location>
        <position position="186"/>
    </location>
</feature>
<name>A0A0V1DF77_TRIBR</name>
<dbReference type="AlphaFoldDB" id="A0A0V1DF77"/>
<reference evidence="1 2" key="1">
    <citation type="submission" date="2015-01" db="EMBL/GenBank/DDBJ databases">
        <title>Evolution of Trichinella species and genotypes.</title>
        <authorList>
            <person name="Korhonen P.K."/>
            <person name="Edoardo P."/>
            <person name="Giuseppe L.R."/>
            <person name="Gasser R.B."/>
        </authorList>
    </citation>
    <scope>NUCLEOTIDE SEQUENCE [LARGE SCALE GENOMIC DNA]</scope>
    <source>
        <strain evidence="1">ISS120</strain>
    </source>
</reference>
<evidence type="ECO:0000313" key="2">
    <source>
        <dbReference type="Proteomes" id="UP000054653"/>
    </source>
</evidence>
<protein>
    <submittedName>
        <fullName evidence="1">Uncharacterized protein</fullName>
    </submittedName>
</protein>
<gene>
    <name evidence="1" type="ORF">T03_6484</name>
</gene>
<accession>A0A0V1DF77</accession>
<dbReference type="Proteomes" id="UP000054653">
    <property type="component" value="Unassembled WGS sequence"/>
</dbReference>
<organism evidence="1 2">
    <name type="scientific">Trichinella britovi</name>
    <name type="common">Parasitic roundworm</name>
    <dbReference type="NCBI Taxonomy" id="45882"/>
    <lineage>
        <taxon>Eukaryota</taxon>
        <taxon>Metazoa</taxon>
        <taxon>Ecdysozoa</taxon>
        <taxon>Nematoda</taxon>
        <taxon>Enoplea</taxon>
        <taxon>Dorylaimia</taxon>
        <taxon>Trichinellida</taxon>
        <taxon>Trichinellidae</taxon>
        <taxon>Trichinella</taxon>
    </lineage>
</organism>
<evidence type="ECO:0000313" key="1">
    <source>
        <dbReference type="EMBL" id="KRY60231.1"/>
    </source>
</evidence>
<comment type="caution">
    <text evidence="1">The sequence shown here is derived from an EMBL/GenBank/DDBJ whole genome shotgun (WGS) entry which is preliminary data.</text>
</comment>
<sequence length="186" mass="20786">MVEKLVGRSDGNNFQARIFGFHTQRHARIGQHWGANFEYQHFGKAHVESVRIVGLLTGAVKVFVNSSPSRGDAHFTTSLFHTAGFRLVNYFHARGQISPHFVVQSFVIQSFNRLDQASIAGAFYPTAGVDHKAASVGRSVFRATLIQHFRQLFHQRVVQADVGTGRKVTIRIDNGHSLVEAFNWIG</sequence>
<keyword evidence="2" id="KW-1185">Reference proteome</keyword>
<dbReference type="EMBL" id="JYDI01000007">
    <property type="protein sequence ID" value="KRY60231.1"/>
    <property type="molecule type" value="Genomic_DNA"/>
</dbReference>
<proteinExistence type="predicted"/>